<dbReference type="PANTHER" id="PTHR10572">
    <property type="entry name" value="3-HYDROXY-3-METHYLGLUTARYL-COENZYME A REDUCTASE"/>
    <property type="match status" value="1"/>
</dbReference>
<sequence>MALLFKEMNHVAKPFAYLARFSARNPIHVILTTLIISTAAYLSVIQYYFSGWQLDSNSIFSSNTRDQEQFFQECTHYVKEPSSRAWGLVSNGVAKDTFTRQHYYLFDMNFQTDNHSIPLPELENTYFQRGNEKYVLSSQLDLPTILESSDGTQWRLKASNNYLIEIQRFFVFLYKSCTTHIHESDPFDLFIIVMAYVTMMYTLVGLFTDMKKKGSNVWLSLATIFNSIFALFLALYTTECIIEAPVNIFSLVEGLPFIFVIIGFKYKVKMAAYALNKVEKIGISKKMTTDKIIFDAASHVGGRLMQDHFLCVIAFVGCSIYASHLEALTNFCILCSFILSYELILTGTFFAAILSLKLEIYLIHRSTIIKQTLEEDGVVPTTADIISSAESKSETSIFQSNTTVAFAKLAIILLFVIIHFYNFGTKWASYTFSSFYMNKGPKLLPDFIKNARASDMFNEGDVVSIAPIQYYQPSKSYHQVEDLLLSVLSYISVAIRDRFVSKMVFFALIFSATINIYLLNAARLHTLFTANELYKKTSSITSLNLTSKATTPLKSLSPLPVPVPKTISEKLTERKSFNTISNVSTYVIPECSTDGEESDSSDSSDIQRSIEDLEKDLNDGKVKTLKNKEIAALVVNSKVPLYALEKQLGDTTRAVAVRRKALSILADAPVLDSERLPYKNFDYDRVFGACCENVIGYMPLPVGVIGPLIIDGVPYHIPMATTEGCLVASAMRGCKAINSGGGATTVLTKDGMTRGPVVRFPTLKRSGACKIWLDSEEGQEKIKKAFNSTSRFARLQHIQTALAGDLLFIRFRTTTGDAMGMNMISKGVEFSLNQMVEEFGWDDMEIVSVSGNYCVDKKPAAINWIEGRGKSIVAEATIPRDVVKKVLKSEVSALVELNIAKNLIGSAMAGSVGGFNAHAANLVTAVFLALGQDPAQNVESSNCITLMKEVDGDLRISVSMPSIEVGTIGGGTVLEPQGAMLDLLGVRGPHPTSPGENARQLARIVACAVLAGELSLCSALAAGHLVQSHMTHNRAKKPEPAPHVSQPITAEKPKLRKEDLARLEEGSKICIKS</sequence>
<evidence type="ECO:0000256" key="8">
    <source>
        <dbReference type="ARBA" id="ARBA00023002"/>
    </source>
</evidence>
<dbReference type="UniPathway" id="UPA00058">
    <property type="reaction ID" value="UER00103"/>
</dbReference>
<dbReference type="SUPFAM" id="SSF55035">
    <property type="entry name" value="NAD-binding domain of HMG-CoA reductase"/>
    <property type="match status" value="1"/>
</dbReference>
<dbReference type="GO" id="GO:0008299">
    <property type="term" value="P:isoprenoid biosynthetic process"/>
    <property type="evidence" value="ECO:0007669"/>
    <property type="project" value="InterPro"/>
</dbReference>
<name>G0WA20_NAUDC</name>
<reference evidence="14 15" key="1">
    <citation type="journal article" date="2011" name="Proc. Natl. Acad. Sci. U.S.A.">
        <title>Evolutionary erosion of yeast sex chromosomes by mating-type switching accidents.</title>
        <authorList>
            <person name="Gordon J.L."/>
            <person name="Armisen D."/>
            <person name="Proux-Wera E."/>
            <person name="Oheigeartaigh S.S."/>
            <person name="Byrne K.P."/>
            <person name="Wolfe K.H."/>
        </authorList>
    </citation>
    <scope>NUCLEOTIDE SEQUENCE [LARGE SCALE GENOMIC DNA]</scope>
    <source>
        <strain evidence="15">ATCC 10597 / BCRC 20456 / CBS 421 / NBRC 0211 / NRRL Y-12639</strain>
    </source>
</reference>
<feature type="transmembrane region" description="Helical" evidence="11">
    <location>
        <begin position="27"/>
        <end position="49"/>
    </location>
</feature>
<dbReference type="PROSITE" id="PS50065">
    <property type="entry name" value="HMG_COA_REDUCTASE_4"/>
    <property type="match status" value="1"/>
</dbReference>
<dbReference type="PROSITE" id="PS50156">
    <property type="entry name" value="SSD"/>
    <property type="match status" value="1"/>
</dbReference>
<dbReference type="InterPro" id="IPR009029">
    <property type="entry name" value="HMG_CoA_Rdtase_sub-bd_dom_sf"/>
</dbReference>
<dbReference type="Pfam" id="PF13323">
    <property type="entry name" value="HPIH"/>
    <property type="match status" value="1"/>
</dbReference>
<dbReference type="eggNOG" id="KOG2480">
    <property type="taxonomic scope" value="Eukaryota"/>
</dbReference>
<dbReference type="FunFam" id="3.90.770.10:FF:000001">
    <property type="entry name" value="3-hydroxy-3-methylglutaryl coenzyme A reductase"/>
    <property type="match status" value="1"/>
</dbReference>
<comment type="catalytic activity">
    <reaction evidence="11">
        <text>(R)-mevalonate + 2 NADP(+) + CoA = (3S)-3-hydroxy-3-methylglutaryl-CoA + 2 NADPH + 2 H(+)</text>
        <dbReference type="Rhea" id="RHEA:15989"/>
        <dbReference type="ChEBI" id="CHEBI:15378"/>
        <dbReference type="ChEBI" id="CHEBI:36464"/>
        <dbReference type="ChEBI" id="CHEBI:43074"/>
        <dbReference type="ChEBI" id="CHEBI:57287"/>
        <dbReference type="ChEBI" id="CHEBI:57783"/>
        <dbReference type="ChEBI" id="CHEBI:58349"/>
        <dbReference type="EC" id="1.1.1.34"/>
    </reaction>
</comment>
<proteinExistence type="inferred from homology"/>
<organism evidence="14 15">
    <name type="scientific">Naumovozyma dairenensis (strain ATCC 10597 / BCRC 20456 / CBS 421 / NBRC 0211 / NRRL Y-12639)</name>
    <name type="common">Saccharomyces dairenensis</name>
    <dbReference type="NCBI Taxonomy" id="1071378"/>
    <lineage>
        <taxon>Eukaryota</taxon>
        <taxon>Fungi</taxon>
        <taxon>Dikarya</taxon>
        <taxon>Ascomycota</taxon>
        <taxon>Saccharomycotina</taxon>
        <taxon>Saccharomycetes</taxon>
        <taxon>Saccharomycetales</taxon>
        <taxon>Saccharomycetaceae</taxon>
        <taxon>Naumovozyma</taxon>
    </lineage>
</organism>
<dbReference type="CDD" id="cd00643">
    <property type="entry name" value="HMG-CoA_reductase_classI"/>
    <property type="match status" value="1"/>
</dbReference>
<feature type="transmembrane region" description="Helical" evidence="11">
    <location>
        <begin position="499"/>
        <end position="519"/>
    </location>
</feature>
<dbReference type="EMBL" id="HE580270">
    <property type="protein sequence ID" value="CCD24631.1"/>
    <property type="molecule type" value="Genomic_DNA"/>
</dbReference>
<dbReference type="OrthoDB" id="310654at2759"/>
<dbReference type="EC" id="1.1.1.34" evidence="11"/>
<dbReference type="PRINTS" id="PR00071">
    <property type="entry name" value="HMGCOARDTASE"/>
</dbReference>
<dbReference type="STRING" id="1071378.G0WA20"/>
<dbReference type="InterPro" id="IPR000731">
    <property type="entry name" value="SSD"/>
</dbReference>
<dbReference type="Gene3D" id="1.10.3270.10">
    <property type="entry name" value="HMGR, N-terminal domain"/>
    <property type="match status" value="1"/>
</dbReference>
<dbReference type="InterPro" id="IPR009023">
    <property type="entry name" value="HMG_CoA_Rdtase_NAD(P)-bd_sf"/>
</dbReference>
<dbReference type="HOGENOM" id="CLU_001734_0_0_1"/>
<dbReference type="InterPro" id="IPR002202">
    <property type="entry name" value="HMG_CoA_Rdtase"/>
</dbReference>
<dbReference type="Gene3D" id="3.30.70.420">
    <property type="entry name" value="Hydroxymethylglutaryl-CoA reductase, class I/II, NAD/NADP-binding domain"/>
    <property type="match status" value="1"/>
</dbReference>
<feature type="transmembrane region" description="Helical" evidence="11">
    <location>
        <begin position="248"/>
        <end position="266"/>
    </location>
</feature>
<dbReference type="NCBIfam" id="TIGR00533">
    <property type="entry name" value="HMG_CoA_R_NADP"/>
    <property type="match status" value="1"/>
</dbReference>
<evidence type="ECO:0000259" key="13">
    <source>
        <dbReference type="PROSITE" id="PS50156"/>
    </source>
</evidence>
<evidence type="ECO:0000256" key="12">
    <source>
        <dbReference type="SAM" id="MobiDB-lite"/>
    </source>
</evidence>
<accession>G0WA20</accession>
<comment type="similarity">
    <text evidence="3 11">Belongs to the HMG-CoA reductase family.</text>
</comment>
<dbReference type="AlphaFoldDB" id="G0WA20"/>
<comment type="pathway">
    <text evidence="11">Metabolic intermediate biosynthesis; (R)-mevalonate biosynthesis; (R)-mevalonate from acetyl-CoA: step 3/3.</text>
</comment>
<evidence type="ECO:0000256" key="1">
    <source>
        <dbReference type="ARBA" id="ARBA00004259"/>
    </source>
</evidence>
<feature type="transmembrane region" description="Helical" evidence="11">
    <location>
        <begin position="189"/>
        <end position="208"/>
    </location>
</feature>
<evidence type="ECO:0000256" key="10">
    <source>
        <dbReference type="ARBA" id="ARBA00056313"/>
    </source>
</evidence>
<keyword evidence="7 11" id="KW-1133">Transmembrane helix</keyword>
<feature type="transmembrane region" description="Helical" evidence="11">
    <location>
        <begin position="331"/>
        <end position="356"/>
    </location>
</feature>
<dbReference type="Proteomes" id="UP000000689">
    <property type="component" value="Chromosome 4"/>
</dbReference>
<evidence type="ECO:0000313" key="14">
    <source>
        <dbReference type="EMBL" id="CCD24631.1"/>
    </source>
</evidence>
<feature type="region of interest" description="Disordered" evidence="12">
    <location>
        <begin position="1031"/>
        <end position="1058"/>
    </location>
</feature>
<dbReference type="Gene3D" id="3.90.770.10">
    <property type="entry name" value="3-hydroxy-3-methylglutaryl-coenzyme A Reductase, Chain A, domain 2"/>
    <property type="match status" value="1"/>
</dbReference>
<dbReference type="RefSeq" id="XP_003669874.1">
    <property type="nucleotide sequence ID" value="XM_003669826.1"/>
</dbReference>
<dbReference type="OMA" id="WQLDSNS"/>
<feature type="transmembrane region" description="Helical" evidence="11">
    <location>
        <begin position="217"/>
        <end position="236"/>
    </location>
</feature>
<dbReference type="InterPro" id="IPR023076">
    <property type="entry name" value="HMG_CoA_Rdtase_CS"/>
</dbReference>
<gene>
    <name evidence="14" type="primary">NDAI0D03170</name>
    <name evidence="14" type="ordered locus">NDAI_0D03170</name>
</gene>
<comment type="subcellular location">
    <subcellularLocation>
        <location evidence="2 11">Endoplasmic reticulum membrane</location>
        <topology evidence="2 11">Multi-pass membrane protein</topology>
    </subcellularLocation>
    <subcellularLocation>
        <location evidence="1">Nucleus envelope</location>
    </subcellularLocation>
</comment>
<keyword evidence="9 11" id="KW-0472">Membrane</keyword>
<feature type="transmembrane region" description="Helical" evidence="11">
    <location>
        <begin position="402"/>
        <end position="421"/>
    </location>
</feature>
<dbReference type="InterPro" id="IPR023074">
    <property type="entry name" value="HMG_CoA_Rdtase_cat_sf"/>
</dbReference>
<comment type="function">
    <text evidence="10">HMG-CoA reductase; part of the first module of ergosterol biosynthesis pathway constitutes by the early steps of the pathway, conserved across all eukaryotes, and which results in the formation of mevalonate from acetyl-coenzyme A (acetyl-CoA). HMG1 and HMG2 catalyze the reduction of hydroxymethylglutaryl-CoA (HMG-CoA) to mevalonate that is the rate-limiting step within the first mosule. The first module starts with the action of the cytosolic acetyl-CoA acetyltransferase ERG10 that catalyzes the formation of acetoacetyl-CoA. The hydroxymethylglutaryl-CoA synthase ERG13 then condenses acetyl-CoA with acetoacetyl-CoA to form HMG-CoA. The rate-limiting step of the early module is the reduction to mevalonate by the 3-hydroxy-3-methylglutaryl-coenzyme A (HMG-CoA) reductases HMG1 and HMG2 which are derived from a single ancestral HMGR gene by gene duplication.</text>
</comment>
<dbReference type="GO" id="GO:0005778">
    <property type="term" value="C:peroxisomal membrane"/>
    <property type="evidence" value="ECO:0007669"/>
    <property type="project" value="TreeGrafter"/>
</dbReference>
<dbReference type="InterPro" id="IPR023282">
    <property type="entry name" value="HMG_CoA_Rdtase_N"/>
</dbReference>
<evidence type="ECO:0000256" key="3">
    <source>
        <dbReference type="ARBA" id="ARBA00007661"/>
    </source>
</evidence>
<dbReference type="InterPro" id="IPR025583">
    <property type="entry name" value="HMG-CoA_N_dom"/>
</dbReference>
<dbReference type="PROSITE" id="PS00066">
    <property type="entry name" value="HMG_COA_REDUCTASE_1"/>
    <property type="match status" value="1"/>
</dbReference>
<dbReference type="GO" id="GO:0004420">
    <property type="term" value="F:hydroxymethylglutaryl-CoA reductase (NADPH) activity"/>
    <property type="evidence" value="ECO:0007669"/>
    <property type="project" value="UniProtKB-EC"/>
</dbReference>
<dbReference type="GeneID" id="11495288"/>
<evidence type="ECO:0000256" key="6">
    <source>
        <dbReference type="ARBA" id="ARBA00022857"/>
    </source>
</evidence>
<evidence type="ECO:0000256" key="11">
    <source>
        <dbReference type="RuleBase" id="RU361219"/>
    </source>
</evidence>
<evidence type="ECO:0000256" key="9">
    <source>
        <dbReference type="ARBA" id="ARBA00023136"/>
    </source>
</evidence>
<dbReference type="PANTHER" id="PTHR10572:SF24">
    <property type="entry name" value="3-HYDROXY-3-METHYLGLUTARYL-COENZYME A REDUCTASE"/>
    <property type="match status" value="1"/>
</dbReference>
<dbReference type="PROSITE" id="PS01192">
    <property type="entry name" value="HMG_COA_REDUCTASE_3"/>
    <property type="match status" value="1"/>
</dbReference>
<dbReference type="GO" id="GO:0006696">
    <property type="term" value="P:ergosterol biosynthetic process"/>
    <property type="evidence" value="ECO:0007669"/>
    <property type="project" value="EnsemblFungi"/>
</dbReference>
<evidence type="ECO:0000256" key="4">
    <source>
        <dbReference type="ARBA" id="ARBA00022692"/>
    </source>
</evidence>
<dbReference type="KEGG" id="ndi:NDAI_0D03170"/>
<evidence type="ECO:0000256" key="5">
    <source>
        <dbReference type="ARBA" id="ARBA00022824"/>
    </source>
</evidence>
<keyword evidence="15" id="KW-1185">Reference proteome</keyword>
<dbReference type="FunFam" id="3.30.70.420:FF:000001">
    <property type="entry name" value="3-hydroxy-3-methylglutaryl coenzyme A reductase"/>
    <property type="match status" value="1"/>
</dbReference>
<protein>
    <recommendedName>
        <fullName evidence="11">3-hydroxy-3-methylglutaryl coenzyme A reductase</fullName>
        <shortName evidence="11">HMG-CoA reductase</shortName>
        <ecNumber evidence="11">1.1.1.34</ecNumber>
    </recommendedName>
</protein>
<evidence type="ECO:0000256" key="2">
    <source>
        <dbReference type="ARBA" id="ARBA00004477"/>
    </source>
</evidence>
<keyword evidence="5 11" id="KW-0256">Endoplasmic reticulum</keyword>
<evidence type="ECO:0000256" key="7">
    <source>
        <dbReference type="ARBA" id="ARBA00022989"/>
    </source>
</evidence>
<dbReference type="Pfam" id="PF00368">
    <property type="entry name" value="HMG-CoA_red"/>
    <property type="match status" value="1"/>
</dbReference>
<feature type="domain" description="SSD" evidence="13">
    <location>
        <begin position="188"/>
        <end position="356"/>
    </location>
</feature>
<keyword evidence="6 11" id="KW-0521">NADP</keyword>
<dbReference type="GO" id="GO:0015936">
    <property type="term" value="P:coenzyme A metabolic process"/>
    <property type="evidence" value="ECO:0007669"/>
    <property type="project" value="InterPro"/>
</dbReference>
<dbReference type="GO" id="GO:0005789">
    <property type="term" value="C:endoplasmic reticulum membrane"/>
    <property type="evidence" value="ECO:0007669"/>
    <property type="project" value="UniProtKB-SubCell"/>
</dbReference>
<dbReference type="PROSITE" id="PS00318">
    <property type="entry name" value="HMG_COA_REDUCTASE_2"/>
    <property type="match status" value="1"/>
</dbReference>
<keyword evidence="8 11" id="KW-0560">Oxidoreductase</keyword>
<dbReference type="FunFam" id="1.10.3270.10:FF:000001">
    <property type="entry name" value="3-hydroxy-3-methylglutaryl coenzyme A reductase"/>
    <property type="match status" value="1"/>
</dbReference>
<evidence type="ECO:0000313" key="15">
    <source>
        <dbReference type="Proteomes" id="UP000000689"/>
    </source>
</evidence>
<dbReference type="InterPro" id="IPR004554">
    <property type="entry name" value="HMG_CoA_Rdtase_eu_arc"/>
</dbReference>
<dbReference type="GO" id="GO:0005635">
    <property type="term" value="C:nuclear envelope"/>
    <property type="evidence" value="ECO:0007669"/>
    <property type="project" value="UniProtKB-SubCell"/>
</dbReference>
<dbReference type="SUPFAM" id="SSF56542">
    <property type="entry name" value="Substrate-binding domain of HMG-CoA reductase"/>
    <property type="match status" value="1"/>
</dbReference>
<keyword evidence="4 11" id="KW-0812">Transmembrane</keyword>